<evidence type="ECO:0000313" key="8">
    <source>
        <dbReference type="Proteomes" id="UP000245207"/>
    </source>
</evidence>
<organism evidence="7 8">
    <name type="scientific">Artemisia annua</name>
    <name type="common">Sweet wormwood</name>
    <dbReference type="NCBI Taxonomy" id="35608"/>
    <lineage>
        <taxon>Eukaryota</taxon>
        <taxon>Viridiplantae</taxon>
        <taxon>Streptophyta</taxon>
        <taxon>Embryophyta</taxon>
        <taxon>Tracheophyta</taxon>
        <taxon>Spermatophyta</taxon>
        <taxon>Magnoliopsida</taxon>
        <taxon>eudicotyledons</taxon>
        <taxon>Gunneridae</taxon>
        <taxon>Pentapetalae</taxon>
        <taxon>asterids</taxon>
        <taxon>campanulids</taxon>
        <taxon>Asterales</taxon>
        <taxon>Asteraceae</taxon>
        <taxon>Asteroideae</taxon>
        <taxon>Anthemideae</taxon>
        <taxon>Artemisiinae</taxon>
        <taxon>Artemisia</taxon>
    </lineage>
</organism>
<proteinExistence type="inferred from homology"/>
<dbReference type="InterPro" id="IPR008978">
    <property type="entry name" value="HSP20-like_chaperone"/>
</dbReference>
<dbReference type="Pfam" id="PF00011">
    <property type="entry name" value="HSP20"/>
    <property type="match status" value="1"/>
</dbReference>
<dbReference type="InterPro" id="IPR007052">
    <property type="entry name" value="CS_dom"/>
</dbReference>
<feature type="region of interest" description="Disordered" evidence="4">
    <location>
        <begin position="76"/>
        <end position="97"/>
    </location>
</feature>
<reference evidence="7 8" key="1">
    <citation type="journal article" date="2018" name="Mol. Plant">
        <title>The genome of Artemisia annua provides insight into the evolution of Asteraceae family and artemisinin biosynthesis.</title>
        <authorList>
            <person name="Shen Q."/>
            <person name="Zhang L."/>
            <person name="Liao Z."/>
            <person name="Wang S."/>
            <person name="Yan T."/>
            <person name="Shi P."/>
            <person name="Liu M."/>
            <person name="Fu X."/>
            <person name="Pan Q."/>
            <person name="Wang Y."/>
            <person name="Lv Z."/>
            <person name="Lu X."/>
            <person name="Zhang F."/>
            <person name="Jiang W."/>
            <person name="Ma Y."/>
            <person name="Chen M."/>
            <person name="Hao X."/>
            <person name="Li L."/>
            <person name="Tang Y."/>
            <person name="Lv G."/>
            <person name="Zhou Y."/>
            <person name="Sun X."/>
            <person name="Brodelius P.E."/>
            <person name="Rose J.K.C."/>
            <person name="Tang K."/>
        </authorList>
    </citation>
    <scope>NUCLEOTIDE SEQUENCE [LARGE SCALE GENOMIC DNA]</scope>
    <source>
        <strain evidence="8">cv. Huhao1</strain>
        <tissue evidence="7">Leaf</tissue>
    </source>
</reference>
<sequence>MDTTTATARRRLEKISGHFPAVADNISATAVATHVFPLNCSGGLSSINTRRDNSMHFARQDLRSQGFFMRPVSAEKDSIDQSNGSLKSTRSHKQASSELAMPMFSQPASINSNVPKIRNIHHVDDYKLPSLQPPKFSRITTEKGVPMECRPENNKHTTKHIGLEKKRSPRMEFAESRGKYLLQIELPGISIGDIRVEVDNTTLTVRTTKGRTTAYSLSDRTSSSYYKTDALEEPFEITWPLPFDVNPDSVSAEFLDGLLRITITKLRVPVW</sequence>
<protein>
    <submittedName>
        <fullName evidence="7">Alpha-crystallin domain 32.1</fullName>
    </submittedName>
</protein>
<feature type="domain" description="SHSP" evidence="5">
    <location>
        <begin position="162"/>
        <end position="271"/>
    </location>
</feature>
<dbReference type="EMBL" id="PKPP01007889">
    <property type="protein sequence ID" value="PWA52164.1"/>
    <property type="molecule type" value="Genomic_DNA"/>
</dbReference>
<comment type="similarity">
    <text evidence="2 3">Belongs to the small heat shock protein (HSP20) family.</text>
</comment>
<dbReference type="STRING" id="35608.A0A2U1LT50"/>
<evidence type="ECO:0000256" key="1">
    <source>
        <dbReference type="ARBA" id="ARBA00023016"/>
    </source>
</evidence>
<accession>A0A2U1LT50</accession>
<gene>
    <name evidence="7" type="ORF">CTI12_AA457310</name>
</gene>
<feature type="domain" description="CS" evidence="6">
    <location>
        <begin position="166"/>
        <end position="271"/>
    </location>
</feature>
<keyword evidence="1" id="KW-0346">Stress response</keyword>
<dbReference type="InterPro" id="IPR044587">
    <property type="entry name" value="HSP21-like"/>
</dbReference>
<dbReference type="AlphaFoldDB" id="A0A2U1LT50"/>
<evidence type="ECO:0000256" key="3">
    <source>
        <dbReference type="RuleBase" id="RU003616"/>
    </source>
</evidence>
<dbReference type="GO" id="GO:0009408">
    <property type="term" value="P:response to heat"/>
    <property type="evidence" value="ECO:0007669"/>
    <property type="project" value="InterPro"/>
</dbReference>
<dbReference type="OrthoDB" id="1431247at2759"/>
<evidence type="ECO:0000256" key="2">
    <source>
        <dbReference type="PROSITE-ProRule" id="PRU00285"/>
    </source>
</evidence>
<dbReference type="Gene3D" id="2.60.40.790">
    <property type="match status" value="1"/>
</dbReference>
<name>A0A2U1LT50_ARTAN</name>
<comment type="caution">
    <text evidence="7">The sequence shown here is derived from an EMBL/GenBank/DDBJ whole genome shotgun (WGS) entry which is preliminary data.</text>
</comment>
<dbReference type="PANTHER" id="PTHR46733:SF4">
    <property type="entry name" value="HEAT SHOCK PROTEIN 21, CHLOROPLASTIC"/>
    <property type="match status" value="1"/>
</dbReference>
<dbReference type="PANTHER" id="PTHR46733">
    <property type="entry name" value="26.5 KDA HEAT SHOCK PROTEIN, MITOCHONDRIAL"/>
    <property type="match status" value="1"/>
</dbReference>
<evidence type="ECO:0000313" key="7">
    <source>
        <dbReference type="EMBL" id="PWA52164.1"/>
    </source>
</evidence>
<dbReference type="PROSITE" id="PS51203">
    <property type="entry name" value="CS"/>
    <property type="match status" value="1"/>
</dbReference>
<evidence type="ECO:0000256" key="4">
    <source>
        <dbReference type="SAM" id="MobiDB-lite"/>
    </source>
</evidence>
<dbReference type="CDD" id="cd06464">
    <property type="entry name" value="ACD_sHsps-like"/>
    <property type="match status" value="1"/>
</dbReference>
<dbReference type="Proteomes" id="UP000245207">
    <property type="component" value="Unassembled WGS sequence"/>
</dbReference>
<evidence type="ECO:0000259" key="5">
    <source>
        <dbReference type="PROSITE" id="PS01031"/>
    </source>
</evidence>
<dbReference type="PROSITE" id="PS01031">
    <property type="entry name" value="SHSP"/>
    <property type="match status" value="1"/>
</dbReference>
<evidence type="ECO:0000259" key="6">
    <source>
        <dbReference type="PROSITE" id="PS51203"/>
    </source>
</evidence>
<dbReference type="InterPro" id="IPR002068">
    <property type="entry name" value="A-crystallin/Hsp20_dom"/>
</dbReference>
<dbReference type="SUPFAM" id="SSF49764">
    <property type="entry name" value="HSP20-like chaperones"/>
    <property type="match status" value="1"/>
</dbReference>
<keyword evidence="8" id="KW-1185">Reference proteome</keyword>